<accession>A0A2H0RCX7</accession>
<proteinExistence type="predicted"/>
<sequence length="268" mass="31446">MFKFIKQKLNNKRQEKAKKEYLKSIFEPRKEFLNNSRPLFLNEVSKKYGASFRQPIKINATNLVFRYAIGVVAMLLFIASGASVYANQTDVDSQSPLYPFKKLNENIQLTLAPKDKKTDLYEKFAERRVKEINSLVAKKSEKNSEEIKIRKEKLKEDFKNKINKIEEQNNYSGEKTIIVENNADSSEQEIEEVKNETMHLKLCNLDFINVENGDGELFWKKTEKLEKFKEKCDRVKKINSKQLEIDNNKNTNKEKNSSNEEEIKKVED</sequence>
<dbReference type="EMBL" id="PCXV01000001">
    <property type="protein sequence ID" value="PIR44402.1"/>
    <property type="molecule type" value="Genomic_DNA"/>
</dbReference>
<keyword evidence="3" id="KW-1133">Transmembrane helix</keyword>
<feature type="domain" description="DUF5667" evidence="4">
    <location>
        <begin position="95"/>
        <end position="197"/>
    </location>
</feature>
<dbReference type="AlphaFoldDB" id="A0A2H0RCX7"/>
<feature type="compositionally biased region" description="Basic and acidic residues" evidence="2">
    <location>
        <begin position="243"/>
        <end position="268"/>
    </location>
</feature>
<evidence type="ECO:0000256" key="3">
    <source>
        <dbReference type="SAM" id="Phobius"/>
    </source>
</evidence>
<dbReference type="Proteomes" id="UP000231602">
    <property type="component" value="Unassembled WGS sequence"/>
</dbReference>
<reference evidence="5 6" key="1">
    <citation type="submission" date="2017-09" db="EMBL/GenBank/DDBJ databases">
        <title>Depth-based differentiation of microbial function through sediment-hosted aquifers and enrichment of novel symbionts in the deep terrestrial subsurface.</title>
        <authorList>
            <person name="Probst A.J."/>
            <person name="Ladd B."/>
            <person name="Jarett J.K."/>
            <person name="Geller-Mcgrath D.E."/>
            <person name="Sieber C.M."/>
            <person name="Emerson J.B."/>
            <person name="Anantharaman K."/>
            <person name="Thomas B.C."/>
            <person name="Malmstrom R."/>
            <person name="Stieglmeier M."/>
            <person name="Klingl A."/>
            <person name="Woyke T."/>
            <person name="Ryan C.M."/>
            <person name="Banfield J.F."/>
        </authorList>
    </citation>
    <scope>NUCLEOTIDE SEQUENCE [LARGE SCALE GENOMIC DNA]</scope>
    <source>
        <strain evidence="5">CG10_big_fil_rev_8_21_14_0_10_31_9</strain>
    </source>
</reference>
<name>A0A2H0RCX7_9BACT</name>
<dbReference type="InterPro" id="IPR043725">
    <property type="entry name" value="DUF5667"/>
</dbReference>
<evidence type="ECO:0000313" key="5">
    <source>
        <dbReference type="EMBL" id="PIR44402.1"/>
    </source>
</evidence>
<organism evidence="5 6">
    <name type="scientific">Candidatus Wolfebacteria bacterium CG10_big_fil_rev_8_21_14_0_10_31_9</name>
    <dbReference type="NCBI Taxonomy" id="1975070"/>
    <lineage>
        <taxon>Bacteria</taxon>
        <taxon>Candidatus Wolfeibacteriota</taxon>
    </lineage>
</organism>
<comment type="caution">
    <text evidence="5">The sequence shown here is derived from an EMBL/GenBank/DDBJ whole genome shotgun (WGS) entry which is preliminary data.</text>
</comment>
<gene>
    <name evidence="5" type="ORF">COV23_00015</name>
</gene>
<keyword evidence="3" id="KW-0472">Membrane</keyword>
<keyword evidence="1" id="KW-0175">Coiled coil</keyword>
<evidence type="ECO:0000259" key="4">
    <source>
        <dbReference type="Pfam" id="PF18915"/>
    </source>
</evidence>
<evidence type="ECO:0000256" key="2">
    <source>
        <dbReference type="SAM" id="MobiDB-lite"/>
    </source>
</evidence>
<keyword evidence="3" id="KW-0812">Transmembrane</keyword>
<feature type="transmembrane region" description="Helical" evidence="3">
    <location>
        <begin position="63"/>
        <end position="86"/>
    </location>
</feature>
<evidence type="ECO:0000313" key="6">
    <source>
        <dbReference type="Proteomes" id="UP000231602"/>
    </source>
</evidence>
<dbReference type="Pfam" id="PF18915">
    <property type="entry name" value="DUF5667"/>
    <property type="match status" value="1"/>
</dbReference>
<evidence type="ECO:0000256" key="1">
    <source>
        <dbReference type="SAM" id="Coils"/>
    </source>
</evidence>
<feature type="region of interest" description="Disordered" evidence="2">
    <location>
        <begin position="240"/>
        <end position="268"/>
    </location>
</feature>
<protein>
    <recommendedName>
        <fullName evidence="4">DUF5667 domain-containing protein</fullName>
    </recommendedName>
</protein>
<feature type="coiled-coil region" evidence="1">
    <location>
        <begin position="137"/>
        <end position="196"/>
    </location>
</feature>